<evidence type="ECO:0000313" key="1">
    <source>
        <dbReference type="EMBL" id="SVA72645.1"/>
    </source>
</evidence>
<accession>A0A381Y6N5</accession>
<dbReference type="EMBL" id="UINC01017507">
    <property type="protein sequence ID" value="SVA72645.1"/>
    <property type="molecule type" value="Genomic_DNA"/>
</dbReference>
<sequence length="54" mass="6188">MVLSENRNLTTVTNIHIEQIMDKLKELSEKSLGFWTPHEVFVKTTTSLTVVLQS</sequence>
<dbReference type="AlphaFoldDB" id="A0A381Y6N5"/>
<name>A0A381Y6N5_9ZZZZ</name>
<protein>
    <submittedName>
        <fullName evidence="1">Uncharacterized protein</fullName>
    </submittedName>
</protein>
<reference evidence="1" key="1">
    <citation type="submission" date="2018-05" db="EMBL/GenBank/DDBJ databases">
        <authorList>
            <person name="Lanie J.A."/>
            <person name="Ng W.-L."/>
            <person name="Kazmierczak K.M."/>
            <person name="Andrzejewski T.M."/>
            <person name="Davidsen T.M."/>
            <person name="Wayne K.J."/>
            <person name="Tettelin H."/>
            <person name="Glass J.I."/>
            <person name="Rusch D."/>
            <person name="Podicherti R."/>
            <person name="Tsui H.-C.T."/>
            <person name="Winkler M.E."/>
        </authorList>
    </citation>
    <scope>NUCLEOTIDE SEQUENCE</scope>
</reference>
<proteinExistence type="predicted"/>
<gene>
    <name evidence="1" type="ORF">METZ01_LOCUS125499</name>
</gene>
<organism evidence="1">
    <name type="scientific">marine metagenome</name>
    <dbReference type="NCBI Taxonomy" id="408172"/>
    <lineage>
        <taxon>unclassified sequences</taxon>
        <taxon>metagenomes</taxon>
        <taxon>ecological metagenomes</taxon>
    </lineage>
</organism>